<accession>A0AAE3VZ04</accession>
<name>A0AAE3VZ04_9ACTN</name>
<feature type="transmembrane region" description="Helical" evidence="6">
    <location>
        <begin position="20"/>
        <end position="45"/>
    </location>
</feature>
<dbReference type="PANTHER" id="PTHR43229">
    <property type="entry name" value="NODULATION PROTEIN J"/>
    <property type="match status" value="1"/>
</dbReference>
<keyword evidence="4 6" id="KW-0472">Membrane</keyword>
<keyword evidence="6" id="KW-0813">Transport</keyword>
<evidence type="ECO:0000256" key="3">
    <source>
        <dbReference type="ARBA" id="ARBA00022989"/>
    </source>
</evidence>
<feature type="transmembrane region" description="Helical" evidence="6">
    <location>
        <begin position="100"/>
        <end position="130"/>
    </location>
</feature>
<dbReference type="GO" id="GO:0043190">
    <property type="term" value="C:ATP-binding cassette (ABC) transporter complex"/>
    <property type="evidence" value="ECO:0007669"/>
    <property type="project" value="InterPro"/>
</dbReference>
<dbReference type="Proteomes" id="UP001240236">
    <property type="component" value="Unassembled WGS sequence"/>
</dbReference>
<keyword evidence="5" id="KW-0046">Antibiotic resistance</keyword>
<gene>
    <name evidence="8" type="ORF">J2S42_002989</name>
</gene>
<evidence type="ECO:0000313" key="9">
    <source>
        <dbReference type="Proteomes" id="UP001240236"/>
    </source>
</evidence>
<reference evidence="8 9" key="1">
    <citation type="submission" date="2023-07" db="EMBL/GenBank/DDBJ databases">
        <title>Sequencing the genomes of 1000 actinobacteria strains.</title>
        <authorList>
            <person name="Klenk H.-P."/>
        </authorList>
    </citation>
    <scope>NUCLEOTIDE SEQUENCE [LARGE SCALE GENOMIC DNA]</scope>
    <source>
        <strain evidence="8 9">DSM 44709</strain>
    </source>
</reference>
<keyword evidence="6" id="KW-1003">Cell membrane</keyword>
<dbReference type="GO" id="GO:0046677">
    <property type="term" value="P:response to antibiotic"/>
    <property type="evidence" value="ECO:0007669"/>
    <property type="project" value="UniProtKB-KW"/>
</dbReference>
<keyword evidence="9" id="KW-1185">Reference proteome</keyword>
<comment type="similarity">
    <text evidence="6">Belongs to the ABC-2 integral membrane protein family.</text>
</comment>
<evidence type="ECO:0000256" key="2">
    <source>
        <dbReference type="ARBA" id="ARBA00022692"/>
    </source>
</evidence>
<comment type="caution">
    <text evidence="8">The sequence shown here is derived from an EMBL/GenBank/DDBJ whole genome shotgun (WGS) entry which is preliminary data.</text>
</comment>
<dbReference type="AlphaFoldDB" id="A0AAE3VZ04"/>
<feature type="transmembrane region" description="Helical" evidence="6">
    <location>
        <begin position="57"/>
        <end position="79"/>
    </location>
</feature>
<dbReference type="EMBL" id="JAUSUZ010000001">
    <property type="protein sequence ID" value="MDQ0366320.1"/>
    <property type="molecule type" value="Genomic_DNA"/>
</dbReference>
<dbReference type="InterPro" id="IPR000412">
    <property type="entry name" value="ABC_2_transport"/>
</dbReference>
<comment type="subcellular location">
    <subcellularLocation>
        <location evidence="6">Cell membrane</location>
        <topology evidence="6">Multi-pass membrane protein</topology>
    </subcellularLocation>
    <subcellularLocation>
        <location evidence="1">Membrane</location>
        <topology evidence="1">Multi-pass membrane protein</topology>
    </subcellularLocation>
</comment>
<proteinExistence type="inferred from homology"/>
<evidence type="ECO:0000256" key="5">
    <source>
        <dbReference type="ARBA" id="ARBA00023251"/>
    </source>
</evidence>
<sequence>MSGPFRLLGMGSVIAYRALFNWTTPAVFVGSLLVGPLFQLIFFAYVGRQLAVGDDRFYIVGNAVLAAAWTCVFGGTMAIGNERRFGTLGHVLLSPRSRTLIFLGRATPYALNGLFVAAVILATGATLLGLHIPAPAIPLLALCLAAGAMASAFFGLTLGALGLRFRDIWVISNVTSALMVLLTGVNVPLDQLPAGLRAIGSVLPITHAAAAARDAAAGAGLAEIAPDLLTEAGIGLAYAVLTAVLLRVFEAESRRRASLDTL</sequence>
<organism evidence="8 9">
    <name type="scientific">Catenuloplanes indicus</name>
    <dbReference type="NCBI Taxonomy" id="137267"/>
    <lineage>
        <taxon>Bacteria</taxon>
        <taxon>Bacillati</taxon>
        <taxon>Actinomycetota</taxon>
        <taxon>Actinomycetes</taxon>
        <taxon>Micromonosporales</taxon>
        <taxon>Micromonosporaceae</taxon>
        <taxon>Catenuloplanes</taxon>
    </lineage>
</organism>
<feature type="domain" description="ABC transmembrane type-2" evidence="7">
    <location>
        <begin position="22"/>
        <end position="249"/>
    </location>
</feature>
<evidence type="ECO:0000259" key="7">
    <source>
        <dbReference type="PROSITE" id="PS51012"/>
    </source>
</evidence>
<keyword evidence="2 6" id="KW-0812">Transmembrane</keyword>
<dbReference type="InterPro" id="IPR047817">
    <property type="entry name" value="ABC2_TM_bact-type"/>
</dbReference>
<feature type="transmembrane region" description="Helical" evidence="6">
    <location>
        <begin position="136"/>
        <end position="161"/>
    </location>
</feature>
<evidence type="ECO:0000256" key="4">
    <source>
        <dbReference type="ARBA" id="ARBA00023136"/>
    </source>
</evidence>
<evidence type="ECO:0000313" key="8">
    <source>
        <dbReference type="EMBL" id="MDQ0366320.1"/>
    </source>
</evidence>
<evidence type="ECO:0000256" key="6">
    <source>
        <dbReference type="RuleBase" id="RU361157"/>
    </source>
</evidence>
<feature type="transmembrane region" description="Helical" evidence="6">
    <location>
        <begin position="168"/>
        <end position="187"/>
    </location>
</feature>
<dbReference type="Pfam" id="PF01061">
    <property type="entry name" value="ABC2_membrane"/>
    <property type="match status" value="1"/>
</dbReference>
<dbReference type="GO" id="GO:0140359">
    <property type="term" value="F:ABC-type transporter activity"/>
    <property type="evidence" value="ECO:0007669"/>
    <property type="project" value="InterPro"/>
</dbReference>
<dbReference type="PIRSF" id="PIRSF006648">
    <property type="entry name" value="DrrB"/>
    <property type="match status" value="1"/>
</dbReference>
<evidence type="ECO:0000256" key="1">
    <source>
        <dbReference type="ARBA" id="ARBA00004141"/>
    </source>
</evidence>
<protein>
    <recommendedName>
        <fullName evidence="6">Transport permease protein</fullName>
    </recommendedName>
</protein>
<dbReference type="InterPro" id="IPR051784">
    <property type="entry name" value="Nod_factor_ABC_transporter"/>
</dbReference>
<dbReference type="InterPro" id="IPR013525">
    <property type="entry name" value="ABC2_TM"/>
</dbReference>
<dbReference type="PANTHER" id="PTHR43229:SF2">
    <property type="entry name" value="NODULATION PROTEIN J"/>
    <property type="match status" value="1"/>
</dbReference>
<keyword evidence="3 6" id="KW-1133">Transmembrane helix</keyword>
<dbReference type="RefSeq" id="WP_307239555.1">
    <property type="nucleotide sequence ID" value="NZ_JAUSUZ010000001.1"/>
</dbReference>
<feature type="transmembrane region" description="Helical" evidence="6">
    <location>
        <begin position="232"/>
        <end position="249"/>
    </location>
</feature>
<dbReference type="PROSITE" id="PS51012">
    <property type="entry name" value="ABC_TM2"/>
    <property type="match status" value="1"/>
</dbReference>